<name>A0A8C7B2H3_NEOVI</name>
<sequence>LTLSEAIQLPWEGAVIHCKGHQTDQTIMSTGNDFENRIAKGAARKKELAIQVLASRRTTGPNLFLQWAQHYADSLQKSSCWICGLLPLSSTSGLPWWVSPLQGTDWQYLHQYVKDMVLYPDSSIYRDISITNRNVSCWPMVNTTWNSPGHKRPFSYPQTVKIMTEYANAKIENKKALWATSQSNNMRYTEDGYFQVWDEFMWLTPTIGQLNRKALLCWEQRNHSYDAWPNSTRKLGWLPPEVCTHTIVLQATDWFATDWMRRPGIRWLAPNGTQWLCGTNLWPWLPPGWIGRCTLGFPWIQGKVRKKLPMPANYPHLLHRWTRSVFHWYDHLLGIFLPHVGIEDIIWHVEALTNYTTHALNDTILAIGLLNSEVTLMRKAVLQNRMALDIITAAQGGTCAIIKTECCVYIPDNSANVSKLLSDMNTQIKEMSDSSSSLNDWIYSWFSGNGWSWWKKLLLAVVAIILLGFFLCCGSYCCCMFCINMSEKLSERIFSRRRSILMMRPHEHL</sequence>
<dbReference type="AlphaFoldDB" id="A0A8C7B2H3"/>
<accession>A0A8C7B2H3</accession>
<keyword evidence="1" id="KW-1133">Transmembrane helix</keyword>
<dbReference type="Ensembl" id="ENSNVIT00000020418.1">
    <property type="protein sequence ID" value="ENSNVIP00000017510.1"/>
    <property type="gene ID" value="ENSNVIG00000013701.1"/>
</dbReference>
<dbReference type="SUPFAM" id="SSF58069">
    <property type="entry name" value="Virus ectodomain"/>
    <property type="match status" value="1"/>
</dbReference>
<evidence type="ECO:0000313" key="2">
    <source>
        <dbReference type="Ensembl" id="ENSNVIP00000017510.1"/>
    </source>
</evidence>
<dbReference type="Pfam" id="PF00429">
    <property type="entry name" value="TLV_coat"/>
    <property type="match status" value="1"/>
</dbReference>
<evidence type="ECO:0000313" key="3">
    <source>
        <dbReference type="Proteomes" id="UP000694425"/>
    </source>
</evidence>
<dbReference type="PANTHER" id="PTHR10424">
    <property type="entry name" value="VIRAL ENVELOPE PROTEIN"/>
    <property type="match status" value="1"/>
</dbReference>
<organism evidence="2 3">
    <name type="scientific">Neovison vison</name>
    <name type="common">American mink</name>
    <name type="synonym">Mustela vison</name>
    <dbReference type="NCBI Taxonomy" id="452646"/>
    <lineage>
        <taxon>Eukaryota</taxon>
        <taxon>Metazoa</taxon>
        <taxon>Chordata</taxon>
        <taxon>Craniata</taxon>
        <taxon>Vertebrata</taxon>
        <taxon>Euteleostomi</taxon>
        <taxon>Mammalia</taxon>
        <taxon>Eutheria</taxon>
        <taxon>Laurasiatheria</taxon>
        <taxon>Carnivora</taxon>
        <taxon>Caniformia</taxon>
        <taxon>Musteloidea</taxon>
        <taxon>Mustelidae</taxon>
        <taxon>Mustelinae</taxon>
        <taxon>Neogale</taxon>
    </lineage>
</organism>
<dbReference type="Proteomes" id="UP000694425">
    <property type="component" value="Unplaced"/>
</dbReference>
<reference evidence="2" key="2">
    <citation type="submission" date="2025-09" db="UniProtKB">
        <authorList>
            <consortium name="Ensembl"/>
        </authorList>
    </citation>
    <scope>IDENTIFICATION</scope>
</reference>
<proteinExistence type="predicted"/>
<feature type="transmembrane region" description="Helical" evidence="1">
    <location>
        <begin position="457"/>
        <end position="483"/>
    </location>
</feature>
<keyword evidence="1" id="KW-0472">Membrane</keyword>
<dbReference type="InterPro" id="IPR018154">
    <property type="entry name" value="TLV/ENV_coat_polyprotein"/>
</dbReference>
<dbReference type="GeneTree" id="ENSGT00970000193677"/>
<dbReference type="Gene3D" id="1.10.287.210">
    <property type="match status" value="1"/>
</dbReference>
<keyword evidence="1" id="KW-0812">Transmembrane</keyword>
<evidence type="ECO:0008006" key="4">
    <source>
        <dbReference type="Google" id="ProtNLM"/>
    </source>
</evidence>
<dbReference type="PANTHER" id="PTHR10424:SF8">
    <property type="entry name" value="ENDOGENOUS RETROVIRUS GROUP PABLB MEMBER 1 ENV POLYPROTEIN"/>
    <property type="match status" value="1"/>
</dbReference>
<reference evidence="2" key="1">
    <citation type="submission" date="2025-08" db="UniProtKB">
        <authorList>
            <consortium name="Ensembl"/>
        </authorList>
    </citation>
    <scope>IDENTIFICATION</scope>
</reference>
<keyword evidence="3" id="KW-1185">Reference proteome</keyword>
<protein>
    <recommendedName>
        <fullName evidence="4">Envelope protein syncytin-Car1</fullName>
    </recommendedName>
</protein>
<evidence type="ECO:0000256" key="1">
    <source>
        <dbReference type="SAM" id="Phobius"/>
    </source>
</evidence>